<name>A0AA40SKJ4_9ACTN</name>
<gene>
    <name evidence="1" type="ORF">FHS33_006645</name>
</gene>
<dbReference type="EMBL" id="JACJIE010000029">
    <property type="protein sequence ID" value="MBA8948172.1"/>
    <property type="molecule type" value="Genomic_DNA"/>
</dbReference>
<protein>
    <recommendedName>
        <fullName evidence="3">Integrase</fullName>
    </recommendedName>
</protein>
<proteinExistence type="predicted"/>
<dbReference type="AlphaFoldDB" id="A0AA40SKJ4"/>
<dbReference type="Proteomes" id="UP000530412">
    <property type="component" value="Unassembled WGS sequence"/>
</dbReference>
<evidence type="ECO:0000313" key="1">
    <source>
        <dbReference type="EMBL" id="MBA8948172.1"/>
    </source>
</evidence>
<comment type="caution">
    <text evidence="1">The sequence shown here is derived from an EMBL/GenBank/DDBJ whole genome shotgun (WGS) entry which is preliminary data.</text>
</comment>
<organism evidence="1 2">
    <name type="scientific">Streptomyces calvus</name>
    <dbReference type="NCBI Taxonomy" id="67282"/>
    <lineage>
        <taxon>Bacteria</taxon>
        <taxon>Bacillati</taxon>
        <taxon>Actinomycetota</taxon>
        <taxon>Actinomycetes</taxon>
        <taxon>Kitasatosporales</taxon>
        <taxon>Streptomycetaceae</taxon>
        <taxon>Streptomyces</taxon>
    </lineage>
</organism>
<evidence type="ECO:0000313" key="2">
    <source>
        <dbReference type="Proteomes" id="UP000530412"/>
    </source>
</evidence>
<sequence>MSLLSVSAEPAGRSVFAGADIAATARLAWREGYPRPRFEDAVWSLVGWADAPVQMRVTEKNWPFDRIAYPPWRVVAKELALAWIATQDERVLALPHARRIPRHPRTVYARIYHLTFWLNWLHERRITTLAAVTQDHCEAFLHEYGVVRDKETGTALRDKTGSSLRTVVSTMQDITDYGELLSADRHRPGFRPWGKRSPRVVTGAPSRPQVVIKTAPLGDHVLRPLLTACLHLVDVLGPHVVDLRTALHAERDARQRVEWSRNLRDADRLASLVDAYLRTGQPLPRLEDAQVTKRRRCGWNPRDPLLDVNFQHLLRPTGHRDIGKALLVQARPLLEEAVAEVGTEYVWCRNAAEAPRADTGEMIPWSLPLSHRSADALIRVAGHACKVATSALTGMRSSELMELTVGCRRTDDVYGTGLARHRLVSKVIKARRWGGEVDEWVVVEEVTRVIALAEQLTDARPGQPLFGQFPGFESNGAITWLRQWVASPAGLRVGLEPIPDEPVHPRRLRRTLSVEMAARPGGLLATKVHFKHLQVATSEGYAGRPGGAQAVFHHEWKKEEAKEKLKRTVEAYRQFEQGQLPAGPGADALLAAFRAVETELADHEPGPAKVVTDRQIELLLKKKASVLHMSAANYCWFEDPAKALCLKLTGAKAAVAPLTGLCDSSRCPQATHHLVHRPVWQTTADNGAVLLASPRIPAGEKERLRADHERSMRVLEEIDKAAGKAG</sequence>
<accession>A0AA40SKJ4</accession>
<dbReference type="RefSeq" id="WP_142197560.1">
    <property type="nucleotide sequence ID" value="NZ_BMSU01000031.1"/>
</dbReference>
<evidence type="ECO:0008006" key="3">
    <source>
        <dbReference type="Google" id="ProtNLM"/>
    </source>
</evidence>
<reference evidence="1 2" key="1">
    <citation type="submission" date="2020-08" db="EMBL/GenBank/DDBJ databases">
        <title>Genomic Encyclopedia of Type Strains, Phase III (KMG-III): the genomes of soil and plant-associated and newly described type strains.</title>
        <authorList>
            <person name="Whitman W."/>
        </authorList>
    </citation>
    <scope>NUCLEOTIDE SEQUENCE [LARGE SCALE GENOMIC DNA]</scope>
    <source>
        <strain evidence="1 2">CECT 3271</strain>
    </source>
</reference>